<dbReference type="GO" id="GO:0022857">
    <property type="term" value="F:transmembrane transporter activity"/>
    <property type="evidence" value="ECO:0007669"/>
    <property type="project" value="InterPro"/>
</dbReference>
<feature type="region of interest" description="Disordered" evidence="6">
    <location>
        <begin position="197"/>
        <end position="225"/>
    </location>
</feature>
<evidence type="ECO:0000256" key="3">
    <source>
        <dbReference type="ARBA" id="ARBA00022692"/>
    </source>
</evidence>
<dbReference type="AlphaFoldDB" id="A0A1H6CUH3"/>
<evidence type="ECO:0000313" key="9">
    <source>
        <dbReference type="EMBL" id="SEG76447.1"/>
    </source>
</evidence>
<accession>A0A1H6CUH3</accession>
<evidence type="ECO:0000256" key="4">
    <source>
        <dbReference type="ARBA" id="ARBA00022989"/>
    </source>
</evidence>
<keyword evidence="10" id="KW-1185">Reference proteome</keyword>
<dbReference type="EMBL" id="FNVO01000011">
    <property type="protein sequence ID" value="SEG76447.1"/>
    <property type="molecule type" value="Genomic_DNA"/>
</dbReference>
<feature type="transmembrane region" description="Helical" evidence="7">
    <location>
        <begin position="404"/>
        <end position="424"/>
    </location>
</feature>
<sequence>MGMKPRGGRPTAHTVHLGAATLLRVSAEGLGTALVLIVQARTGQAATAGFLQTAMMLPYVLVGPVAGHALDRTPRPRSLVLTMAACYVLAAGLLLAAAGRVPMLIALLVAAVVGCAEPIVVALTGLLPRFVPPGRLTWAYGLEAATYNVAAIAGPGLAAVLAAAGAGYAGAAVVGSAVLGLLLLPLLAVPPPDAVPDAAHPGPALPDDDPLDGDPPVRAAGVERPGSGRAPVFDVITGGLVVLVANRTLRAVTVATTMAFLGMGGIAVTAVLFAEHIGERASAGGQLIAAFAVGSLIGSLAAARWLSARWAEWVLVGGMVAFGTALAAIAWAPSLPWALAGFVIAGICDGPVFAATLTVRQREAPADRLGQVNTTGGSLKIGSAALGAALTGVLAGQVGATGLLLGMAALQLLGAVLGTLLLIFRRRSGAGGTA</sequence>
<dbReference type="SUPFAM" id="SSF103473">
    <property type="entry name" value="MFS general substrate transporter"/>
    <property type="match status" value="1"/>
</dbReference>
<keyword evidence="3 7" id="KW-0812">Transmembrane</keyword>
<evidence type="ECO:0000256" key="7">
    <source>
        <dbReference type="SAM" id="Phobius"/>
    </source>
</evidence>
<dbReference type="InterPro" id="IPR020846">
    <property type="entry name" value="MFS_dom"/>
</dbReference>
<gene>
    <name evidence="9" type="ORF">SAMN04489712_111165</name>
</gene>
<reference evidence="10" key="1">
    <citation type="submission" date="2016-10" db="EMBL/GenBank/DDBJ databases">
        <authorList>
            <person name="Varghese N."/>
            <person name="Submissions S."/>
        </authorList>
    </citation>
    <scope>NUCLEOTIDE SEQUENCE [LARGE SCALE GENOMIC DNA]</scope>
    <source>
        <strain evidence="10">DSM 43163</strain>
    </source>
</reference>
<feature type="transmembrane region" description="Helical" evidence="7">
    <location>
        <begin position="286"/>
        <end position="306"/>
    </location>
</feature>
<keyword evidence="5 7" id="KW-0472">Membrane</keyword>
<dbReference type="PANTHER" id="PTHR23513">
    <property type="entry name" value="INTEGRAL MEMBRANE EFFLUX PROTEIN-RELATED"/>
    <property type="match status" value="1"/>
</dbReference>
<keyword evidence="4 7" id="KW-1133">Transmembrane helix</keyword>
<organism evidence="9 10">
    <name type="scientific">Thermomonospora echinospora</name>
    <dbReference type="NCBI Taxonomy" id="1992"/>
    <lineage>
        <taxon>Bacteria</taxon>
        <taxon>Bacillati</taxon>
        <taxon>Actinomycetota</taxon>
        <taxon>Actinomycetes</taxon>
        <taxon>Streptosporangiales</taxon>
        <taxon>Thermomonosporaceae</taxon>
        <taxon>Thermomonospora</taxon>
    </lineage>
</organism>
<dbReference type="PROSITE" id="PS50850">
    <property type="entry name" value="MFS"/>
    <property type="match status" value="1"/>
</dbReference>
<feature type="transmembrane region" description="Helical" evidence="7">
    <location>
        <begin position="139"/>
        <end position="162"/>
    </location>
</feature>
<feature type="transmembrane region" description="Helical" evidence="7">
    <location>
        <begin position="379"/>
        <end position="398"/>
    </location>
</feature>
<evidence type="ECO:0000259" key="8">
    <source>
        <dbReference type="PROSITE" id="PS50850"/>
    </source>
</evidence>
<name>A0A1H6CUH3_9ACTN</name>
<protein>
    <submittedName>
        <fullName evidence="9">Predicted arabinose efflux permease, MFS family</fullName>
    </submittedName>
</protein>
<dbReference type="Proteomes" id="UP000236723">
    <property type="component" value="Unassembled WGS sequence"/>
</dbReference>
<feature type="transmembrane region" description="Helical" evidence="7">
    <location>
        <begin position="337"/>
        <end position="359"/>
    </location>
</feature>
<evidence type="ECO:0000256" key="1">
    <source>
        <dbReference type="ARBA" id="ARBA00004651"/>
    </source>
</evidence>
<dbReference type="PANTHER" id="PTHR23513:SF11">
    <property type="entry name" value="STAPHYLOFERRIN A TRANSPORTER"/>
    <property type="match status" value="1"/>
</dbReference>
<dbReference type="InterPro" id="IPR011701">
    <property type="entry name" value="MFS"/>
</dbReference>
<comment type="subcellular location">
    <subcellularLocation>
        <location evidence="1">Cell membrane</location>
        <topology evidence="1">Multi-pass membrane protein</topology>
    </subcellularLocation>
</comment>
<evidence type="ECO:0000256" key="5">
    <source>
        <dbReference type="ARBA" id="ARBA00023136"/>
    </source>
</evidence>
<feature type="transmembrane region" description="Helical" evidence="7">
    <location>
        <begin position="251"/>
        <end position="274"/>
    </location>
</feature>
<evidence type="ECO:0000256" key="2">
    <source>
        <dbReference type="ARBA" id="ARBA00022475"/>
    </source>
</evidence>
<dbReference type="Pfam" id="PF07690">
    <property type="entry name" value="MFS_1"/>
    <property type="match status" value="2"/>
</dbReference>
<dbReference type="GO" id="GO:0005886">
    <property type="term" value="C:plasma membrane"/>
    <property type="evidence" value="ECO:0007669"/>
    <property type="project" value="UniProtKB-SubCell"/>
</dbReference>
<feature type="transmembrane region" description="Helical" evidence="7">
    <location>
        <begin position="79"/>
        <end position="98"/>
    </location>
</feature>
<feature type="transmembrane region" description="Helical" evidence="7">
    <location>
        <begin position="168"/>
        <end position="189"/>
    </location>
</feature>
<proteinExistence type="predicted"/>
<feature type="transmembrane region" description="Helical" evidence="7">
    <location>
        <begin position="104"/>
        <end position="127"/>
    </location>
</feature>
<keyword evidence="2" id="KW-1003">Cell membrane</keyword>
<evidence type="ECO:0000256" key="6">
    <source>
        <dbReference type="SAM" id="MobiDB-lite"/>
    </source>
</evidence>
<feature type="transmembrane region" description="Helical" evidence="7">
    <location>
        <begin position="43"/>
        <end position="67"/>
    </location>
</feature>
<dbReference type="InterPro" id="IPR036259">
    <property type="entry name" value="MFS_trans_sf"/>
</dbReference>
<feature type="domain" description="Major facilitator superfamily (MFS) profile" evidence="8">
    <location>
        <begin position="248"/>
        <end position="434"/>
    </location>
</feature>
<dbReference type="Gene3D" id="1.20.1250.20">
    <property type="entry name" value="MFS general substrate transporter like domains"/>
    <property type="match status" value="1"/>
</dbReference>
<evidence type="ECO:0000313" key="10">
    <source>
        <dbReference type="Proteomes" id="UP000236723"/>
    </source>
</evidence>
<feature type="transmembrane region" description="Helical" evidence="7">
    <location>
        <begin position="313"/>
        <end position="331"/>
    </location>
</feature>